<evidence type="ECO:0000313" key="2">
    <source>
        <dbReference type="Proteomes" id="UP000236370"/>
    </source>
</evidence>
<dbReference type="Proteomes" id="UP000236370">
    <property type="component" value="Unassembled WGS sequence"/>
</dbReference>
<proteinExistence type="predicted"/>
<dbReference type="EMBL" id="NBAG03000065">
    <property type="protein sequence ID" value="PNI92633.1"/>
    <property type="molecule type" value="Genomic_DNA"/>
</dbReference>
<gene>
    <name evidence="1" type="ORF">CK820_G0040734</name>
</gene>
<protein>
    <submittedName>
        <fullName evidence="1">IFT22 isoform 4</fullName>
    </submittedName>
</protein>
<evidence type="ECO:0000313" key="1">
    <source>
        <dbReference type="EMBL" id="PNI92633.1"/>
    </source>
</evidence>
<accession>A0A2J8Q8M2</accession>
<reference evidence="1 2" key="1">
    <citation type="submission" date="2017-12" db="EMBL/GenBank/DDBJ databases">
        <title>High-resolution comparative analysis of great ape genomes.</title>
        <authorList>
            <person name="Pollen A."/>
            <person name="Hastie A."/>
            <person name="Hormozdiari F."/>
            <person name="Dougherty M."/>
            <person name="Liu R."/>
            <person name="Chaisson M."/>
            <person name="Hoppe E."/>
            <person name="Hill C."/>
            <person name="Pang A."/>
            <person name="Hillier L."/>
            <person name="Baker C."/>
            <person name="Armstrong J."/>
            <person name="Shendure J."/>
            <person name="Paten B."/>
            <person name="Wilson R."/>
            <person name="Chao H."/>
            <person name="Schneider V."/>
            <person name="Ventura M."/>
            <person name="Kronenberg Z."/>
            <person name="Murali S."/>
            <person name="Gordon D."/>
            <person name="Cantsilieris S."/>
            <person name="Munson K."/>
            <person name="Nelson B."/>
            <person name="Raja A."/>
            <person name="Underwood J."/>
            <person name="Diekhans M."/>
            <person name="Fiddes I."/>
            <person name="Haussler D."/>
            <person name="Eichler E."/>
        </authorList>
    </citation>
    <scope>NUCLEOTIDE SEQUENCE [LARGE SCALE GENOMIC DNA]</scope>
    <source>
        <strain evidence="1">Yerkes chimp pedigree #C0471</strain>
    </source>
</reference>
<dbReference type="AlphaFoldDB" id="A0A2J8Q8M2"/>
<sequence length="37" mass="4361">MLKAKILFVGPCEQRPLFALIFTEWKNCFGQLSDRIF</sequence>
<name>A0A2J8Q8M2_PANTR</name>
<organism evidence="1 2">
    <name type="scientific">Pan troglodytes</name>
    <name type="common">Chimpanzee</name>
    <dbReference type="NCBI Taxonomy" id="9598"/>
    <lineage>
        <taxon>Eukaryota</taxon>
        <taxon>Metazoa</taxon>
        <taxon>Chordata</taxon>
        <taxon>Craniata</taxon>
        <taxon>Vertebrata</taxon>
        <taxon>Euteleostomi</taxon>
        <taxon>Mammalia</taxon>
        <taxon>Eutheria</taxon>
        <taxon>Euarchontoglires</taxon>
        <taxon>Primates</taxon>
        <taxon>Haplorrhini</taxon>
        <taxon>Catarrhini</taxon>
        <taxon>Hominidae</taxon>
        <taxon>Pan</taxon>
    </lineage>
</organism>
<comment type="caution">
    <text evidence="1">The sequence shown here is derived from an EMBL/GenBank/DDBJ whole genome shotgun (WGS) entry which is preliminary data.</text>
</comment>